<reference evidence="1 2" key="1">
    <citation type="submission" date="2024-04" db="EMBL/GenBank/DDBJ databases">
        <authorList>
            <person name="Rising A."/>
            <person name="Reimegard J."/>
            <person name="Sonavane S."/>
            <person name="Akerstrom W."/>
            <person name="Nylinder S."/>
            <person name="Hedman E."/>
            <person name="Kallberg Y."/>
        </authorList>
    </citation>
    <scope>NUCLEOTIDE SEQUENCE [LARGE SCALE GENOMIC DNA]</scope>
</reference>
<keyword evidence="2" id="KW-1185">Reference proteome</keyword>
<evidence type="ECO:0000313" key="1">
    <source>
        <dbReference type="EMBL" id="CAL1266774.1"/>
    </source>
</evidence>
<dbReference type="EMBL" id="CAXIEN010000024">
    <property type="protein sequence ID" value="CAL1266774.1"/>
    <property type="molecule type" value="Genomic_DNA"/>
</dbReference>
<gene>
    <name evidence="1" type="ORF">LARSCL_LOCUS3276</name>
</gene>
<protein>
    <submittedName>
        <fullName evidence="1">Uncharacterized protein</fullName>
    </submittedName>
</protein>
<evidence type="ECO:0000313" key="2">
    <source>
        <dbReference type="Proteomes" id="UP001497382"/>
    </source>
</evidence>
<accession>A0AAV1Z5C3</accession>
<dbReference type="Proteomes" id="UP001497382">
    <property type="component" value="Unassembled WGS sequence"/>
</dbReference>
<organism evidence="1 2">
    <name type="scientific">Larinioides sclopetarius</name>
    <dbReference type="NCBI Taxonomy" id="280406"/>
    <lineage>
        <taxon>Eukaryota</taxon>
        <taxon>Metazoa</taxon>
        <taxon>Ecdysozoa</taxon>
        <taxon>Arthropoda</taxon>
        <taxon>Chelicerata</taxon>
        <taxon>Arachnida</taxon>
        <taxon>Araneae</taxon>
        <taxon>Araneomorphae</taxon>
        <taxon>Entelegynae</taxon>
        <taxon>Araneoidea</taxon>
        <taxon>Araneidae</taxon>
        <taxon>Larinioides</taxon>
    </lineage>
</organism>
<sequence>MQSRRGELVLRRQ</sequence>
<name>A0AAV1Z5C3_9ARAC</name>
<proteinExistence type="predicted"/>
<comment type="caution">
    <text evidence="1">The sequence shown here is derived from an EMBL/GenBank/DDBJ whole genome shotgun (WGS) entry which is preliminary data.</text>
</comment>